<evidence type="ECO:0008006" key="4">
    <source>
        <dbReference type="Google" id="ProtNLM"/>
    </source>
</evidence>
<organism evidence="2 3">
    <name type="scientific">Caerostris extrusa</name>
    <name type="common">Bark spider</name>
    <name type="synonym">Caerostris bankana</name>
    <dbReference type="NCBI Taxonomy" id="172846"/>
    <lineage>
        <taxon>Eukaryota</taxon>
        <taxon>Metazoa</taxon>
        <taxon>Ecdysozoa</taxon>
        <taxon>Arthropoda</taxon>
        <taxon>Chelicerata</taxon>
        <taxon>Arachnida</taxon>
        <taxon>Araneae</taxon>
        <taxon>Araneomorphae</taxon>
        <taxon>Entelegynae</taxon>
        <taxon>Araneoidea</taxon>
        <taxon>Araneidae</taxon>
        <taxon>Caerostris</taxon>
    </lineage>
</organism>
<proteinExistence type="predicted"/>
<dbReference type="Gene3D" id="3.60.10.10">
    <property type="entry name" value="Endonuclease/exonuclease/phosphatase"/>
    <property type="match status" value="1"/>
</dbReference>
<comment type="caution">
    <text evidence="2">The sequence shown here is derived from an EMBL/GenBank/DDBJ whole genome shotgun (WGS) entry which is preliminary data.</text>
</comment>
<protein>
    <recommendedName>
        <fullName evidence="4">Endonuclease/exonuclease/phosphatase domain-containing protein</fullName>
    </recommendedName>
</protein>
<evidence type="ECO:0000256" key="1">
    <source>
        <dbReference type="SAM" id="Phobius"/>
    </source>
</evidence>
<name>A0AAV4SCU4_CAEEX</name>
<keyword evidence="1" id="KW-0472">Membrane</keyword>
<sequence length="217" mass="24756">MATLMTKSSPECRGTQFKLCFKWALVTCWFVYLFLINLQLIPLFSLSQGVSGIAAVLKIRKSGSTNPLHNVRIWGFEETFLKADDRLSFPNKIFFTPTVTTEQGGGLLISIPTNMSGRVIFENSQDPHLEMLAIEIRSHIFTFTIVNIYAPHGFDINQVQKFFSNLKTATFIFGDCNLHYPFWGGKTSTPKKRRIFGLVESVAFFYPEYFNAHSHHL</sequence>
<evidence type="ECO:0000313" key="2">
    <source>
        <dbReference type="EMBL" id="GIY30245.1"/>
    </source>
</evidence>
<keyword evidence="3" id="KW-1185">Reference proteome</keyword>
<gene>
    <name evidence="2" type="primary">AVEN_186992_1</name>
    <name evidence="2" type="ORF">CEXT_477851</name>
</gene>
<dbReference type="AlphaFoldDB" id="A0AAV4SCU4"/>
<dbReference type="InterPro" id="IPR036691">
    <property type="entry name" value="Endo/exonu/phosph_ase_sf"/>
</dbReference>
<accession>A0AAV4SCU4</accession>
<dbReference type="SUPFAM" id="SSF56219">
    <property type="entry name" value="DNase I-like"/>
    <property type="match status" value="1"/>
</dbReference>
<dbReference type="Proteomes" id="UP001054945">
    <property type="component" value="Unassembled WGS sequence"/>
</dbReference>
<evidence type="ECO:0000313" key="3">
    <source>
        <dbReference type="Proteomes" id="UP001054945"/>
    </source>
</evidence>
<reference evidence="2 3" key="1">
    <citation type="submission" date="2021-06" db="EMBL/GenBank/DDBJ databases">
        <title>Caerostris extrusa draft genome.</title>
        <authorList>
            <person name="Kono N."/>
            <person name="Arakawa K."/>
        </authorList>
    </citation>
    <scope>NUCLEOTIDE SEQUENCE [LARGE SCALE GENOMIC DNA]</scope>
</reference>
<feature type="transmembrane region" description="Helical" evidence="1">
    <location>
        <begin position="21"/>
        <end position="41"/>
    </location>
</feature>
<keyword evidence="1" id="KW-0812">Transmembrane</keyword>
<dbReference type="EMBL" id="BPLR01009199">
    <property type="protein sequence ID" value="GIY30245.1"/>
    <property type="molecule type" value="Genomic_DNA"/>
</dbReference>
<keyword evidence="1" id="KW-1133">Transmembrane helix</keyword>